<organism evidence="1 2">
    <name type="scientific">Methylobacter tundripaludum</name>
    <dbReference type="NCBI Taxonomy" id="173365"/>
    <lineage>
        <taxon>Bacteria</taxon>
        <taxon>Pseudomonadati</taxon>
        <taxon>Pseudomonadota</taxon>
        <taxon>Gammaproteobacteria</taxon>
        <taxon>Methylococcales</taxon>
        <taxon>Methylococcaceae</taxon>
        <taxon>Methylobacter</taxon>
    </lineage>
</organism>
<comment type="caution">
    <text evidence="1">The sequence shown here is derived from an EMBL/GenBank/DDBJ whole genome shotgun (WGS) entry which is preliminary data.</text>
</comment>
<reference evidence="1 2" key="1">
    <citation type="submission" date="2018-02" db="EMBL/GenBank/DDBJ databases">
        <title>Subsurface microbial communities from deep shales in Ohio and West Virginia, USA.</title>
        <authorList>
            <person name="Wrighton K."/>
        </authorList>
    </citation>
    <scope>NUCLEOTIDE SEQUENCE [LARGE SCALE GENOMIC DNA]</scope>
    <source>
        <strain evidence="1 2">OWC-DMM</strain>
    </source>
</reference>
<gene>
    <name evidence="1" type="ORF">B0F87_106168</name>
</gene>
<proteinExistence type="predicted"/>
<dbReference type="EMBL" id="PTIZ01000006">
    <property type="protein sequence ID" value="PPK75320.1"/>
    <property type="molecule type" value="Genomic_DNA"/>
</dbReference>
<name>A0A2S6HCZ4_9GAMM</name>
<accession>A0A2S6HCZ4</accession>
<dbReference type="Proteomes" id="UP000240010">
    <property type="component" value="Unassembled WGS sequence"/>
</dbReference>
<dbReference type="AlphaFoldDB" id="A0A2S6HCZ4"/>
<evidence type="ECO:0000313" key="2">
    <source>
        <dbReference type="Proteomes" id="UP000240010"/>
    </source>
</evidence>
<sequence length="133" mass="13925">MYADMQRGNANRRPTIIALLAIVTAMIALPGCSSFGCCMTLSVDGEDSQHYVILGIGVVSIPKPGTETAILATQSQALGLHISDQPGMKLGLGYSTSSTVAIPDHAEDVRVEISQRPGGPITVDSPKAHLKQP</sequence>
<protein>
    <submittedName>
        <fullName evidence="1">Uncharacterized protein</fullName>
    </submittedName>
</protein>
<evidence type="ECO:0000313" key="1">
    <source>
        <dbReference type="EMBL" id="PPK75320.1"/>
    </source>
</evidence>